<dbReference type="GO" id="GO:0016491">
    <property type="term" value="F:oxidoreductase activity"/>
    <property type="evidence" value="ECO:0007669"/>
    <property type="project" value="InterPro"/>
</dbReference>
<protein>
    <submittedName>
        <fullName evidence="2">Alkene reductase</fullName>
    </submittedName>
</protein>
<evidence type="ECO:0000259" key="1">
    <source>
        <dbReference type="Pfam" id="PF00724"/>
    </source>
</evidence>
<reference evidence="2" key="1">
    <citation type="submission" date="2023-03" db="EMBL/GenBank/DDBJ databases">
        <title>Actinorhabdospora filicis NBRC 111898.</title>
        <authorList>
            <person name="Ichikawa N."/>
            <person name="Sato H."/>
            <person name="Tonouchi N."/>
        </authorList>
    </citation>
    <scope>NUCLEOTIDE SEQUENCE</scope>
    <source>
        <strain evidence="2">NBRC 111898</strain>
    </source>
</reference>
<dbReference type="Pfam" id="PF00724">
    <property type="entry name" value="Oxidored_FMN"/>
    <property type="match status" value="1"/>
</dbReference>
<dbReference type="InterPro" id="IPR013785">
    <property type="entry name" value="Aldolase_TIM"/>
</dbReference>
<feature type="domain" description="NADH:flavin oxidoreductase/NADH oxidase N-terminal" evidence="1">
    <location>
        <begin position="4"/>
        <end position="316"/>
    </location>
</feature>
<dbReference type="PANTHER" id="PTHR22893">
    <property type="entry name" value="NADH OXIDOREDUCTASE-RELATED"/>
    <property type="match status" value="1"/>
</dbReference>
<name>A0A9W6SIT5_9ACTN</name>
<dbReference type="EMBL" id="BSTX01000001">
    <property type="protein sequence ID" value="GLZ76740.1"/>
    <property type="molecule type" value="Genomic_DNA"/>
</dbReference>
<dbReference type="Gene3D" id="3.20.20.70">
    <property type="entry name" value="Aldolase class I"/>
    <property type="match status" value="1"/>
</dbReference>
<organism evidence="2 3">
    <name type="scientific">Actinorhabdospora filicis</name>
    <dbReference type="NCBI Taxonomy" id="1785913"/>
    <lineage>
        <taxon>Bacteria</taxon>
        <taxon>Bacillati</taxon>
        <taxon>Actinomycetota</taxon>
        <taxon>Actinomycetes</taxon>
        <taxon>Micromonosporales</taxon>
        <taxon>Micromonosporaceae</taxon>
        <taxon>Actinorhabdospora</taxon>
    </lineage>
</organism>
<dbReference type="PANTHER" id="PTHR22893:SF91">
    <property type="entry name" value="NADPH DEHYDROGENASE 2-RELATED"/>
    <property type="match status" value="1"/>
</dbReference>
<comment type="caution">
    <text evidence="2">The sequence shown here is derived from an EMBL/GenBank/DDBJ whole genome shotgun (WGS) entry which is preliminary data.</text>
</comment>
<dbReference type="AlphaFoldDB" id="A0A9W6SIT5"/>
<dbReference type="GO" id="GO:0010181">
    <property type="term" value="F:FMN binding"/>
    <property type="evidence" value="ECO:0007669"/>
    <property type="project" value="InterPro"/>
</dbReference>
<evidence type="ECO:0000313" key="2">
    <source>
        <dbReference type="EMBL" id="GLZ76740.1"/>
    </source>
</evidence>
<dbReference type="InterPro" id="IPR045247">
    <property type="entry name" value="Oye-like"/>
</dbReference>
<dbReference type="Proteomes" id="UP001165079">
    <property type="component" value="Unassembled WGS sequence"/>
</dbReference>
<gene>
    <name evidence="2" type="ORF">Afil01_15470</name>
</gene>
<evidence type="ECO:0000313" key="3">
    <source>
        <dbReference type="Proteomes" id="UP001165079"/>
    </source>
</evidence>
<dbReference type="RefSeq" id="WP_285661901.1">
    <property type="nucleotide sequence ID" value="NZ_BSTX01000001.1"/>
</dbReference>
<dbReference type="InterPro" id="IPR001155">
    <property type="entry name" value="OxRdtase_FMN_N"/>
</dbReference>
<accession>A0A9W6SIT5</accession>
<dbReference type="SUPFAM" id="SSF51395">
    <property type="entry name" value="FMN-linked oxidoreductases"/>
    <property type="match status" value="1"/>
</dbReference>
<sequence length="356" mass="37490">MSRLFTPAEIGGLALPNRLVMAPLTRTRADADGTPNALMTEYYAQRATAGLIVAEATTPSLIGRTHPGIPGVHTPAHVEGWRRLTGAVGGRMFLQLQHGGRVRHHGSTEPGVAPSPVPLKDMVPRELTGAGITAIIAEFARAARNAVAAGFDGVEVHAANGYLLHQFTAPNTNLRADEWADPVRFTVEVTRAVVDAVGAGRVGVRVSPRNRVNGIEEGAATGAIYAALVPALRELGPAYLHVVRVPAGDPVFARIRRDWTGVLIANPDLGKALPADGGLAAAEGLLDEGADLIALGRAFIANPDLVERLREGLPLNPLREEFMYEGAAEGYTDYPKWAQAPVETPPASTVEAPAGP</sequence>
<proteinExistence type="predicted"/>
<keyword evidence="3" id="KW-1185">Reference proteome</keyword>